<dbReference type="PROSITE" id="PS50921">
    <property type="entry name" value="ANTAR"/>
    <property type="match status" value="1"/>
</dbReference>
<dbReference type="Gene3D" id="1.10.10.10">
    <property type="entry name" value="Winged helix-like DNA-binding domain superfamily/Winged helix DNA-binding domain"/>
    <property type="match status" value="1"/>
</dbReference>
<organism evidence="3 4">
    <name type="scientific">Humibacillus xanthopallidus</name>
    <dbReference type="NCBI Taxonomy" id="412689"/>
    <lineage>
        <taxon>Bacteria</taxon>
        <taxon>Bacillati</taxon>
        <taxon>Actinomycetota</taxon>
        <taxon>Actinomycetes</taxon>
        <taxon>Micrococcales</taxon>
        <taxon>Intrasporangiaceae</taxon>
        <taxon>Humibacillus</taxon>
    </lineage>
</organism>
<gene>
    <name evidence="3" type="ORF">FBY41_2018</name>
</gene>
<evidence type="ECO:0000256" key="1">
    <source>
        <dbReference type="SAM" id="MobiDB-lite"/>
    </source>
</evidence>
<dbReference type="AlphaFoldDB" id="A0A543HUH9"/>
<comment type="caution">
    <text evidence="3">The sequence shown here is derived from an EMBL/GenBank/DDBJ whole genome shotgun (WGS) entry which is preliminary data.</text>
</comment>
<dbReference type="Proteomes" id="UP000316747">
    <property type="component" value="Unassembled WGS sequence"/>
</dbReference>
<evidence type="ECO:0000313" key="3">
    <source>
        <dbReference type="EMBL" id="TQM61996.1"/>
    </source>
</evidence>
<dbReference type="InterPro" id="IPR036388">
    <property type="entry name" value="WH-like_DNA-bd_sf"/>
</dbReference>
<dbReference type="SUPFAM" id="SSF52172">
    <property type="entry name" value="CheY-like"/>
    <property type="match status" value="1"/>
</dbReference>
<dbReference type="SMART" id="SM01012">
    <property type="entry name" value="ANTAR"/>
    <property type="match status" value="1"/>
</dbReference>
<dbReference type="GO" id="GO:0003723">
    <property type="term" value="F:RNA binding"/>
    <property type="evidence" value="ECO:0007669"/>
    <property type="project" value="InterPro"/>
</dbReference>
<name>A0A543HUH9_9MICO</name>
<protein>
    <submittedName>
        <fullName evidence="3">ANTAR domain-containing protein</fullName>
    </submittedName>
</protein>
<dbReference type="EMBL" id="VFPM01000002">
    <property type="protein sequence ID" value="TQM61996.1"/>
    <property type="molecule type" value="Genomic_DNA"/>
</dbReference>
<feature type="region of interest" description="Disordered" evidence="1">
    <location>
        <begin position="1"/>
        <end position="25"/>
    </location>
</feature>
<reference evidence="3 4" key="1">
    <citation type="submission" date="2019-06" db="EMBL/GenBank/DDBJ databases">
        <title>Genome sequencing of plant associated microbes to promote plant fitness in Sorghum bicolor and Oryza sativa.</title>
        <authorList>
            <person name="Coleman-Derr D."/>
        </authorList>
    </citation>
    <scope>NUCLEOTIDE SEQUENCE [LARGE SCALE GENOMIC DNA]</scope>
    <source>
        <strain evidence="3 4">KV-663</strain>
    </source>
</reference>
<feature type="compositionally biased region" description="Basic and acidic residues" evidence="1">
    <location>
        <begin position="11"/>
        <end position="25"/>
    </location>
</feature>
<dbReference type="RefSeq" id="WP_141844024.1">
    <property type="nucleotide sequence ID" value="NZ_VFPM01000002.1"/>
</dbReference>
<dbReference type="OrthoDB" id="3788519at2"/>
<sequence length="116" mass="12893">MTRSSTSVPEPVHEAHAIHTSEPRPAVDVDLTETEQFILEMLERLDAADTEAAHLRRALGHSRDIGAAIGVLMAMKKVTRDEAFELLRRASQDQNRKLHELSLDVLSTGELPCRPS</sequence>
<evidence type="ECO:0000259" key="2">
    <source>
        <dbReference type="PROSITE" id="PS50921"/>
    </source>
</evidence>
<accession>A0A543HUH9</accession>
<proteinExistence type="predicted"/>
<keyword evidence="4" id="KW-1185">Reference proteome</keyword>
<feature type="domain" description="ANTAR" evidence="2">
    <location>
        <begin position="45"/>
        <end position="106"/>
    </location>
</feature>
<dbReference type="InterPro" id="IPR005561">
    <property type="entry name" value="ANTAR"/>
</dbReference>
<dbReference type="InterPro" id="IPR011006">
    <property type="entry name" value="CheY-like_superfamily"/>
</dbReference>
<evidence type="ECO:0000313" key="4">
    <source>
        <dbReference type="Proteomes" id="UP000316747"/>
    </source>
</evidence>
<dbReference type="Pfam" id="PF03861">
    <property type="entry name" value="ANTAR"/>
    <property type="match status" value="1"/>
</dbReference>